<dbReference type="Pfam" id="PF14602">
    <property type="entry name" value="Hexapep_2"/>
    <property type="match status" value="1"/>
</dbReference>
<dbReference type="Gene3D" id="2.160.10.10">
    <property type="entry name" value="Hexapeptide repeat proteins"/>
    <property type="match status" value="1"/>
</dbReference>
<sequence>MKVGKNTVLPKMHVTWPHQVSIGNKCILEHNISFKFDGIQKPGPSITIGDNAFIGSGCEFNIRKAIHIGNDALIASGCKFIDHDHGYKLGSAIRVQHGVEAEITLGNDVWLGCNVVVLKGVTIGNGGIVAAGAVVTKSIPENEVWGGIPARKLSGRK</sequence>
<dbReference type="SUPFAM" id="SSF51161">
    <property type="entry name" value="Trimeric LpxA-like enzymes"/>
    <property type="match status" value="1"/>
</dbReference>
<accession>A0A917JAM5</accession>
<dbReference type="PANTHER" id="PTHR23416">
    <property type="entry name" value="SIALIC ACID SYNTHASE-RELATED"/>
    <property type="match status" value="1"/>
</dbReference>
<dbReference type="AlphaFoldDB" id="A0A917JAM5"/>
<proteinExistence type="predicted"/>
<dbReference type="Proteomes" id="UP000662074">
    <property type="component" value="Unassembled WGS sequence"/>
</dbReference>
<comment type="caution">
    <text evidence="1">The sequence shown here is derived from an EMBL/GenBank/DDBJ whole genome shotgun (WGS) entry which is preliminary data.</text>
</comment>
<keyword evidence="2" id="KW-1185">Reference proteome</keyword>
<dbReference type="EMBL" id="BMDO01000010">
    <property type="protein sequence ID" value="GGI52148.1"/>
    <property type="molecule type" value="Genomic_DNA"/>
</dbReference>
<dbReference type="InterPro" id="IPR001451">
    <property type="entry name" value="Hexapep"/>
</dbReference>
<dbReference type="CDD" id="cd04647">
    <property type="entry name" value="LbH_MAT_like"/>
    <property type="match status" value="1"/>
</dbReference>
<dbReference type="InterPro" id="IPR011004">
    <property type="entry name" value="Trimer_LpxA-like_sf"/>
</dbReference>
<reference evidence="1" key="2">
    <citation type="submission" date="2020-09" db="EMBL/GenBank/DDBJ databases">
        <authorList>
            <person name="Sun Q."/>
            <person name="Sedlacek I."/>
        </authorList>
    </citation>
    <scope>NUCLEOTIDE SEQUENCE</scope>
    <source>
        <strain evidence="1">CCM 8711</strain>
    </source>
</reference>
<gene>
    <name evidence="1" type="ORF">GCM10011425_33600</name>
</gene>
<evidence type="ECO:0000313" key="2">
    <source>
        <dbReference type="Proteomes" id="UP000662074"/>
    </source>
</evidence>
<evidence type="ECO:0008006" key="3">
    <source>
        <dbReference type="Google" id="ProtNLM"/>
    </source>
</evidence>
<dbReference type="PANTHER" id="PTHR23416:SF78">
    <property type="entry name" value="LIPOPOLYSACCHARIDE BIOSYNTHESIS O-ACETYL TRANSFERASE WBBJ-RELATED"/>
    <property type="match status" value="1"/>
</dbReference>
<dbReference type="RefSeq" id="WP_229747187.1">
    <property type="nucleotide sequence ID" value="NZ_BMDO01000010.1"/>
</dbReference>
<protein>
    <recommendedName>
        <fullName evidence="3">Acyltransferase</fullName>
    </recommendedName>
</protein>
<dbReference type="Pfam" id="PF00132">
    <property type="entry name" value="Hexapep"/>
    <property type="match status" value="1"/>
</dbReference>
<dbReference type="InterPro" id="IPR051159">
    <property type="entry name" value="Hexapeptide_acetyltransf"/>
</dbReference>
<organism evidence="1 2">
    <name type="scientific">Mucilaginibacter galii</name>
    <dbReference type="NCBI Taxonomy" id="2005073"/>
    <lineage>
        <taxon>Bacteria</taxon>
        <taxon>Pseudomonadati</taxon>
        <taxon>Bacteroidota</taxon>
        <taxon>Sphingobacteriia</taxon>
        <taxon>Sphingobacteriales</taxon>
        <taxon>Sphingobacteriaceae</taxon>
        <taxon>Mucilaginibacter</taxon>
    </lineage>
</organism>
<name>A0A917JAM5_9SPHI</name>
<reference evidence="1" key="1">
    <citation type="journal article" date="2014" name="Int. J. Syst. Evol. Microbiol.">
        <title>Complete genome sequence of Corynebacterium casei LMG S-19264T (=DSM 44701T), isolated from a smear-ripened cheese.</title>
        <authorList>
            <consortium name="US DOE Joint Genome Institute (JGI-PGF)"/>
            <person name="Walter F."/>
            <person name="Albersmeier A."/>
            <person name="Kalinowski J."/>
            <person name="Ruckert C."/>
        </authorList>
    </citation>
    <scope>NUCLEOTIDE SEQUENCE</scope>
    <source>
        <strain evidence="1">CCM 8711</strain>
    </source>
</reference>
<evidence type="ECO:0000313" key="1">
    <source>
        <dbReference type="EMBL" id="GGI52148.1"/>
    </source>
</evidence>